<dbReference type="EMBL" id="AWGJ01000013">
    <property type="protein sequence ID" value="ODN73562.1"/>
    <property type="molecule type" value="Genomic_DNA"/>
</dbReference>
<feature type="region of interest" description="Disordered" evidence="1">
    <location>
        <begin position="401"/>
        <end position="427"/>
    </location>
</feature>
<name>A0A1E3HB44_9TREE</name>
<reference evidence="3 4" key="1">
    <citation type="submission" date="2016-06" db="EMBL/GenBank/DDBJ databases">
        <title>Evolution of pathogenesis and genome organization in the Tremellales.</title>
        <authorList>
            <person name="Cuomo C."/>
            <person name="Litvintseva A."/>
            <person name="Heitman J."/>
            <person name="Chen Y."/>
            <person name="Sun S."/>
            <person name="Springer D."/>
            <person name="Dromer F."/>
            <person name="Young S."/>
            <person name="Zeng Q."/>
            <person name="Chapman S."/>
            <person name="Gujja S."/>
            <person name="Saif S."/>
            <person name="Birren B."/>
        </authorList>
    </citation>
    <scope>NUCLEOTIDE SEQUENCE [LARGE SCALE GENOMIC DNA]</scope>
    <source>
        <strain evidence="3 4">CBS 6039</strain>
    </source>
</reference>
<evidence type="ECO:0000313" key="4">
    <source>
        <dbReference type="Proteomes" id="UP000094065"/>
    </source>
</evidence>
<sequence>MGLSLNYALTIAVLGLALLLFSHLDDRADVAQFFSSSAFSKMPESVPRPATGPQDQLLPSAPDEHSQIALPYEALKYYPISHLLSTSTPLPSFPMTHRHETTINQIIDALSAHTAEDSVSFVLPTLKHIQRKDILKIEDIRSIHSVVGRLHESLEYLENEEGGDPDKIDLFAMVQGLSRDLLGSVPNPRLTQVVYMYYDEPPHTTTPDDRDITTGLGASIANDGPLPDIHQAIQSHITTIQSIISSFTGHDLSTSPEAPTTSPPISIPMTYNFRFNCQQIISRFADHSDAASARYAVPILDSIQQKDVLSLEDVGELHGVLSRLESEYRDYSAMPDVETETKAMIWERTIRDLGGPLDKGHTFSLNESLKALDSLATILRHPTLLPILQAAAALPSHSFPEADFETGLDNEPSGSDQGGETGKRGVQGDLLPNVLTALHTNMEVIRAILSTSQEYDLALYSKTSSTPPQIPMTYDFQDTLHYIINLFAAHADAASIKFAIPILKAVQAKDMLDMEDVGQLYQALGRLEAEYEAFDLADEWKGFVWDDAIVELGSQPYSRLNYQLYRQTLSLEALKSLLEHPTFLRDHPSFLIYAPAYLTAQDLWLKDVN</sequence>
<evidence type="ECO:0000313" key="3">
    <source>
        <dbReference type="EMBL" id="ODN73562.1"/>
    </source>
</evidence>
<dbReference type="AlphaFoldDB" id="A0A1E3HB44"/>
<feature type="region of interest" description="Disordered" evidence="1">
    <location>
        <begin position="41"/>
        <end position="60"/>
    </location>
</feature>
<dbReference type="Proteomes" id="UP000094065">
    <property type="component" value="Unassembled WGS sequence"/>
</dbReference>
<dbReference type="OrthoDB" id="10370890at2759"/>
<accession>A0A1E3HB44</accession>
<dbReference type="RefSeq" id="XP_018989474.1">
    <property type="nucleotide sequence ID" value="XM_019142903.1"/>
</dbReference>
<organism evidence="3 4">
    <name type="scientific">Cryptococcus amylolentus CBS 6039</name>
    <dbReference type="NCBI Taxonomy" id="1295533"/>
    <lineage>
        <taxon>Eukaryota</taxon>
        <taxon>Fungi</taxon>
        <taxon>Dikarya</taxon>
        <taxon>Basidiomycota</taxon>
        <taxon>Agaricomycotina</taxon>
        <taxon>Tremellomycetes</taxon>
        <taxon>Tremellales</taxon>
        <taxon>Cryptococcaceae</taxon>
        <taxon>Cryptococcus</taxon>
    </lineage>
</organism>
<comment type="caution">
    <text evidence="3">The sequence shown here is derived from an EMBL/GenBank/DDBJ whole genome shotgun (WGS) entry which is preliminary data.</text>
</comment>
<evidence type="ECO:0000256" key="2">
    <source>
        <dbReference type="SAM" id="SignalP"/>
    </source>
</evidence>
<dbReference type="GeneID" id="30159371"/>
<evidence type="ECO:0000256" key="1">
    <source>
        <dbReference type="SAM" id="MobiDB-lite"/>
    </source>
</evidence>
<keyword evidence="2" id="KW-0732">Signal</keyword>
<protein>
    <submittedName>
        <fullName evidence="3">Uncharacterized protein</fullName>
    </submittedName>
</protein>
<gene>
    <name evidence="3" type="ORF">L202_08062</name>
</gene>
<proteinExistence type="predicted"/>
<keyword evidence="4" id="KW-1185">Reference proteome</keyword>
<feature type="chain" id="PRO_5009129094" evidence="2">
    <location>
        <begin position="25"/>
        <end position="609"/>
    </location>
</feature>
<feature type="signal peptide" evidence="2">
    <location>
        <begin position="1"/>
        <end position="24"/>
    </location>
</feature>